<name>A0A7X6QZ86_9CELL</name>
<accession>A0A7X6QZ86</accession>
<proteinExistence type="predicted"/>
<dbReference type="InterPro" id="IPR019719">
    <property type="entry name" value="DUF2599"/>
</dbReference>
<reference evidence="1 2" key="1">
    <citation type="submission" date="2020-04" db="EMBL/GenBank/DDBJ databases">
        <title>MicrobeNet Type strains.</title>
        <authorList>
            <person name="Nicholson A.C."/>
        </authorList>
    </citation>
    <scope>NUCLEOTIDE SEQUENCE [LARGE SCALE GENOMIC DNA]</scope>
    <source>
        <strain evidence="1 2">ATCC BAA-788</strain>
    </source>
</reference>
<dbReference type="Pfam" id="PF10783">
    <property type="entry name" value="DUF2599"/>
    <property type="match status" value="1"/>
</dbReference>
<organism evidence="1 2">
    <name type="scientific">Cellulomonas denverensis</name>
    <dbReference type="NCBI Taxonomy" id="264297"/>
    <lineage>
        <taxon>Bacteria</taxon>
        <taxon>Bacillati</taxon>
        <taxon>Actinomycetota</taxon>
        <taxon>Actinomycetes</taxon>
        <taxon>Micrococcales</taxon>
        <taxon>Cellulomonadaceae</taxon>
        <taxon>Cellulomonas</taxon>
    </lineage>
</organism>
<gene>
    <name evidence="1" type="ORF">HGA03_09985</name>
</gene>
<protein>
    <submittedName>
        <fullName evidence="1">DUF2599 domain-containing protein</fullName>
    </submittedName>
</protein>
<dbReference type="EMBL" id="JAAXOX010000004">
    <property type="protein sequence ID" value="NKY22989.1"/>
    <property type="molecule type" value="Genomic_DNA"/>
</dbReference>
<sequence length="144" mass="14892">MSDGGVLLRDPAGLAAAGIDADGAQATVAPDGLIGFRATVPPATVRLTLATVAVRSATWADLDDEGGRSLAVVPSTWARGGGLVVDALLWAQLVAAQPEADSQGMHDQLTCHQVGAPDKESWNLEPWRPDVGLVQTMLARCNPS</sequence>
<evidence type="ECO:0000313" key="2">
    <source>
        <dbReference type="Proteomes" id="UP000581206"/>
    </source>
</evidence>
<comment type="caution">
    <text evidence="1">The sequence shown here is derived from an EMBL/GenBank/DDBJ whole genome shotgun (WGS) entry which is preliminary data.</text>
</comment>
<dbReference type="AlphaFoldDB" id="A0A7X6QZ86"/>
<keyword evidence="2" id="KW-1185">Reference proteome</keyword>
<dbReference type="Proteomes" id="UP000581206">
    <property type="component" value="Unassembled WGS sequence"/>
</dbReference>
<evidence type="ECO:0000313" key="1">
    <source>
        <dbReference type="EMBL" id="NKY22989.1"/>
    </source>
</evidence>